<dbReference type="RefSeq" id="WP_052500066.1">
    <property type="nucleotide sequence ID" value="NZ_CP010528.1"/>
</dbReference>
<dbReference type="EMBL" id="LUXM01000040">
    <property type="protein sequence ID" value="KZU91644.1"/>
    <property type="molecule type" value="Genomic_DNA"/>
</dbReference>
<name>A0A165QE78_LACPN</name>
<evidence type="ECO:0000313" key="2">
    <source>
        <dbReference type="Proteomes" id="UP000076882"/>
    </source>
</evidence>
<evidence type="ECO:0000313" key="1">
    <source>
        <dbReference type="EMBL" id="KZU91644.1"/>
    </source>
</evidence>
<dbReference type="PATRIC" id="fig|1590.198.peg.2469"/>
<dbReference type="AlphaFoldDB" id="A0A165QE78"/>
<dbReference type="Proteomes" id="UP000076882">
    <property type="component" value="Unassembled WGS sequence"/>
</dbReference>
<proteinExistence type="predicted"/>
<dbReference type="Pfam" id="PF04233">
    <property type="entry name" value="Phage_Mu_F"/>
    <property type="match status" value="1"/>
</dbReference>
<organism evidence="1 2">
    <name type="scientific">Lactiplantibacillus plantarum</name>
    <name type="common">Lactobacillus plantarum</name>
    <dbReference type="NCBI Taxonomy" id="1590"/>
    <lineage>
        <taxon>Bacteria</taxon>
        <taxon>Bacillati</taxon>
        <taxon>Bacillota</taxon>
        <taxon>Bacilli</taxon>
        <taxon>Lactobacillales</taxon>
        <taxon>Lactobacillaceae</taxon>
        <taxon>Lactiplantibacillus</taxon>
    </lineage>
</organism>
<dbReference type="InterPro" id="IPR006528">
    <property type="entry name" value="Phage_head_morphogenesis_dom"/>
</dbReference>
<dbReference type="NCBIfam" id="TIGR01641">
    <property type="entry name" value="phageSPP1_gp7"/>
    <property type="match status" value="1"/>
</dbReference>
<gene>
    <name evidence="1" type="ORF">Lp19_2930</name>
</gene>
<reference evidence="1 2" key="1">
    <citation type="submission" date="2016-03" db="EMBL/GenBank/DDBJ databases">
        <title>Comparative genomics of 54 Lactobacillus plantarum strains reveals genomic uncoupling from niche constraints.</title>
        <authorList>
            <person name="Martino M.E."/>
        </authorList>
    </citation>
    <scope>NUCLEOTIDE SEQUENCE [LARGE SCALE GENOMIC DNA]</scope>
    <source>
        <strain evidence="1 2">19.1</strain>
    </source>
</reference>
<sequence length="265" mass="30179">MNGAYREIAKEASSWGDKCAANEGLGSDQAIKALDGIKTKHWQNTLAQFEDMKRNQIHNLVQSELGHIQEEATAKSYEESGIDAYEYMATLESHTCDVCAKLDGQHFAMKDRRVGINYPLIHARCRCTTVPWIADLPDVGERWVRDPETGKSKLIENVTYADWKDSINNDYLKARPYINNAGVVTDVQVPNNIMRRTMQKAEEVIENNNFLRLRFNDQKLNIQFDDSLFIQHPDAAGVTPPNLDKTIKLNPAIHKSKESIRNYVK</sequence>
<accession>A0A165QE78</accession>
<comment type="caution">
    <text evidence="1">The sequence shown here is derived from an EMBL/GenBank/DDBJ whole genome shotgun (WGS) entry which is preliminary data.</text>
</comment>
<protein>
    <submittedName>
        <fullName evidence="1">Phage protein</fullName>
    </submittedName>
</protein>